<comment type="caution">
    <text evidence="1">The sequence shown here is derived from an EMBL/GenBank/DDBJ whole genome shotgun (WGS) entry which is preliminary data.</text>
</comment>
<organism evidence="1 2">
    <name type="scientific">[Myrmecia] bisecta</name>
    <dbReference type="NCBI Taxonomy" id="41462"/>
    <lineage>
        <taxon>Eukaryota</taxon>
        <taxon>Viridiplantae</taxon>
        <taxon>Chlorophyta</taxon>
        <taxon>core chlorophytes</taxon>
        <taxon>Trebouxiophyceae</taxon>
        <taxon>Trebouxiales</taxon>
        <taxon>Trebouxiaceae</taxon>
        <taxon>Myrmecia</taxon>
    </lineage>
</organism>
<dbReference type="SUPFAM" id="SSF52200">
    <property type="entry name" value="Toll/Interleukin receptor TIR domain"/>
    <property type="match status" value="1"/>
</dbReference>
<reference evidence="1 2" key="1">
    <citation type="journal article" date="2024" name="Nat. Commun.">
        <title>Phylogenomics reveals the evolutionary origins of lichenization in chlorophyte algae.</title>
        <authorList>
            <person name="Puginier C."/>
            <person name="Libourel C."/>
            <person name="Otte J."/>
            <person name="Skaloud P."/>
            <person name="Haon M."/>
            <person name="Grisel S."/>
            <person name="Petersen M."/>
            <person name="Berrin J.G."/>
            <person name="Delaux P.M."/>
            <person name="Dal Grande F."/>
            <person name="Keller J."/>
        </authorList>
    </citation>
    <scope>NUCLEOTIDE SEQUENCE [LARGE SCALE GENOMIC DNA]</scope>
    <source>
        <strain evidence="1 2">SAG 2043</strain>
    </source>
</reference>
<evidence type="ECO:0000313" key="2">
    <source>
        <dbReference type="Proteomes" id="UP001489004"/>
    </source>
</evidence>
<keyword evidence="2" id="KW-1185">Reference proteome</keyword>
<accession>A0AAW1PH62</accession>
<proteinExistence type="predicted"/>
<dbReference type="AlphaFoldDB" id="A0AAW1PH62"/>
<gene>
    <name evidence="1" type="ORF">WJX72_001051</name>
</gene>
<dbReference type="Proteomes" id="UP001489004">
    <property type="component" value="Unassembled WGS sequence"/>
</dbReference>
<dbReference type="EMBL" id="JALJOR010000012">
    <property type="protein sequence ID" value="KAK9807503.1"/>
    <property type="molecule type" value="Genomic_DNA"/>
</dbReference>
<sequence>MFLEPEIFVQQTSSLLVHILFHLGDEAEQRLQDLAERLIRTGQYIAETELRQQEIDKACEEALRALRSRLSGVKGIDEKYCSFISQEVVMKHWRGPDGVPLVERLDSLPFIKDIYLYAPGSSRGLVIIGQNLVGANVCLKACNDDDEQEDLVDIDTIWIEQYERQLPKVVGCVLLCILALYAVFTHRSQPFLDQTDLYAGDSADDVMLRCANSAPIGLAVYSKHFFCKEWPMRELRILVDREVLLPVLYGQLTHAEFIRHLQNSPLAKPSQREWDRFTEQVRRTTYIMSTDLSQSARRLREQLCWNVVRVLATKVAPTLRDSRNTYDFKARVKQAAKELTSELPTRRFGQLTYDQIIKAKEWV</sequence>
<dbReference type="InterPro" id="IPR035897">
    <property type="entry name" value="Toll_tir_struct_dom_sf"/>
</dbReference>
<name>A0AAW1PH62_9CHLO</name>
<protein>
    <submittedName>
        <fullName evidence="1">Uncharacterized protein</fullName>
    </submittedName>
</protein>
<evidence type="ECO:0000313" key="1">
    <source>
        <dbReference type="EMBL" id="KAK9807503.1"/>
    </source>
</evidence>
<dbReference type="Gene3D" id="3.40.50.10140">
    <property type="entry name" value="Toll/interleukin-1 receptor homology (TIR) domain"/>
    <property type="match status" value="1"/>
</dbReference>